<dbReference type="GO" id="GO:0003677">
    <property type="term" value="F:DNA binding"/>
    <property type="evidence" value="ECO:0007669"/>
    <property type="project" value="InterPro"/>
</dbReference>
<protein>
    <recommendedName>
        <fullName evidence="1">SpoVT-AbrB domain-containing protein</fullName>
    </recommendedName>
</protein>
<dbReference type="AlphaFoldDB" id="A0A212IYE1"/>
<sequence length="74" mass="8211">MLAKLTSKNQLTLPKAIVQQVDAEYFEVSTENGRVILTPVKLQRADSVREKLEALGISEDDVAEAIAWARKDAQ</sequence>
<dbReference type="EMBL" id="FLUQ01000001">
    <property type="protein sequence ID" value="SBV91955.1"/>
    <property type="molecule type" value="Genomic_DNA"/>
</dbReference>
<proteinExistence type="predicted"/>
<dbReference type="SUPFAM" id="SSF89447">
    <property type="entry name" value="AbrB/MazE/MraZ-like"/>
    <property type="match status" value="1"/>
</dbReference>
<accession>A0A212IYE1</accession>
<evidence type="ECO:0000259" key="1">
    <source>
        <dbReference type="SMART" id="SM00966"/>
    </source>
</evidence>
<gene>
    <name evidence="2" type="ORF">KL86DPRO_10278</name>
</gene>
<dbReference type="InterPro" id="IPR037914">
    <property type="entry name" value="SpoVT-AbrB_sf"/>
</dbReference>
<organism evidence="2">
    <name type="scientific">uncultured delta proteobacterium</name>
    <dbReference type="NCBI Taxonomy" id="34034"/>
    <lineage>
        <taxon>Bacteria</taxon>
        <taxon>Deltaproteobacteria</taxon>
        <taxon>environmental samples</taxon>
    </lineage>
</organism>
<reference evidence="2" key="1">
    <citation type="submission" date="2016-04" db="EMBL/GenBank/DDBJ databases">
        <authorList>
            <person name="Evans L.H."/>
            <person name="Alamgir A."/>
            <person name="Owens N."/>
            <person name="Weber N.D."/>
            <person name="Virtaneva K."/>
            <person name="Barbian K."/>
            <person name="Babar A."/>
            <person name="Rosenke K."/>
        </authorList>
    </citation>
    <scope>NUCLEOTIDE SEQUENCE</scope>
    <source>
        <strain evidence="2">86</strain>
    </source>
</reference>
<feature type="domain" description="SpoVT-AbrB" evidence="1">
    <location>
        <begin position="3"/>
        <end position="45"/>
    </location>
</feature>
<dbReference type="InterPro" id="IPR007159">
    <property type="entry name" value="SpoVT-AbrB_dom"/>
</dbReference>
<name>A0A212IYE1_9DELT</name>
<dbReference type="SMART" id="SM00966">
    <property type="entry name" value="SpoVT_AbrB"/>
    <property type="match status" value="1"/>
</dbReference>
<evidence type="ECO:0000313" key="2">
    <source>
        <dbReference type="EMBL" id="SBV91955.1"/>
    </source>
</evidence>